<protein>
    <recommendedName>
        <fullName evidence="4">Type II secretion system protein H</fullName>
    </recommendedName>
</protein>
<proteinExistence type="predicted"/>
<dbReference type="AlphaFoldDB" id="A0A517M4U7"/>
<organism evidence="2 3">
    <name type="scientific">Rosistilla ulvae</name>
    <dbReference type="NCBI Taxonomy" id="1930277"/>
    <lineage>
        <taxon>Bacteria</taxon>
        <taxon>Pseudomonadati</taxon>
        <taxon>Planctomycetota</taxon>
        <taxon>Planctomycetia</taxon>
        <taxon>Pirellulales</taxon>
        <taxon>Pirellulaceae</taxon>
        <taxon>Rosistilla</taxon>
    </lineage>
</organism>
<feature type="transmembrane region" description="Helical" evidence="1">
    <location>
        <begin position="26"/>
        <end position="49"/>
    </location>
</feature>
<dbReference type="KEGG" id="ruv:EC9_40900"/>
<dbReference type="Pfam" id="PF07963">
    <property type="entry name" value="N_methyl"/>
    <property type="match status" value="1"/>
</dbReference>
<dbReference type="NCBIfam" id="TIGR02532">
    <property type="entry name" value="IV_pilin_GFxxxE"/>
    <property type="match status" value="1"/>
</dbReference>
<sequence length="217" mass="23172">MQPTSLPTLSRRCPRAAGRGFTLLELLLVLVLIAALSAMAVPAISVLMADGRIKRAGDEIRIVLAQSRLKAMRTGRTHMFRCEIGTSRYSVQPWNDASDMTEAADMSGQTLPGTAGTQAAVASYTPPEPTAADILELPENIVFADEQVESSQRSMFILQQAAMAAEAGWSQPILLYADGTTSTAVLRVKSEDGSVVKVQLRGLTGEAMVSEVTSDES</sequence>
<dbReference type="Gene3D" id="3.30.700.10">
    <property type="entry name" value="Glycoprotein, Type 4 Pilin"/>
    <property type="match status" value="1"/>
</dbReference>
<accession>A0A517M4U7</accession>
<dbReference type="OrthoDB" id="215686at2"/>
<evidence type="ECO:0000313" key="2">
    <source>
        <dbReference type="EMBL" id="QDS89889.1"/>
    </source>
</evidence>
<keyword evidence="1" id="KW-0472">Membrane</keyword>
<keyword evidence="1" id="KW-0812">Transmembrane</keyword>
<dbReference type="EMBL" id="CP036261">
    <property type="protein sequence ID" value="QDS89889.1"/>
    <property type="molecule type" value="Genomic_DNA"/>
</dbReference>
<keyword evidence="1" id="KW-1133">Transmembrane helix</keyword>
<evidence type="ECO:0000313" key="3">
    <source>
        <dbReference type="Proteomes" id="UP000319557"/>
    </source>
</evidence>
<keyword evidence="3" id="KW-1185">Reference proteome</keyword>
<dbReference type="InterPro" id="IPR012902">
    <property type="entry name" value="N_methyl_site"/>
</dbReference>
<dbReference type="RefSeq" id="WP_145347824.1">
    <property type="nucleotide sequence ID" value="NZ_CP036261.1"/>
</dbReference>
<gene>
    <name evidence="2" type="ORF">EC9_40900</name>
</gene>
<dbReference type="PROSITE" id="PS00409">
    <property type="entry name" value="PROKAR_NTER_METHYL"/>
    <property type="match status" value="1"/>
</dbReference>
<dbReference type="Proteomes" id="UP000319557">
    <property type="component" value="Chromosome"/>
</dbReference>
<dbReference type="InterPro" id="IPR045584">
    <property type="entry name" value="Pilin-like"/>
</dbReference>
<name>A0A517M4U7_9BACT</name>
<evidence type="ECO:0000256" key="1">
    <source>
        <dbReference type="SAM" id="Phobius"/>
    </source>
</evidence>
<dbReference type="SUPFAM" id="SSF54523">
    <property type="entry name" value="Pili subunits"/>
    <property type="match status" value="1"/>
</dbReference>
<evidence type="ECO:0008006" key="4">
    <source>
        <dbReference type="Google" id="ProtNLM"/>
    </source>
</evidence>
<reference evidence="2 3" key="1">
    <citation type="submission" date="2019-02" db="EMBL/GenBank/DDBJ databases">
        <title>Deep-cultivation of Planctomycetes and their phenomic and genomic characterization uncovers novel biology.</title>
        <authorList>
            <person name="Wiegand S."/>
            <person name="Jogler M."/>
            <person name="Boedeker C."/>
            <person name="Pinto D."/>
            <person name="Vollmers J."/>
            <person name="Rivas-Marin E."/>
            <person name="Kohn T."/>
            <person name="Peeters S.H."/>
            <person name="Heuer A."/>
            <person name="Rast P."/>
            <person name="Oberbeckmann S."/>
            <person name="Bunk B."/>
            <person name="Jeske O."/>
            <person name="Meyerdierks A."/>
            <person name="Storesund J.E."/>
            <person name="Kallscheuer N."/>
            <person name="Luecker S."/>
            <person name="Lage O.M."/>
            <person name="Pohl T."/>
            <person name="Merkel B.J."/>
            <person name="Hornburger P."/>
            <person name="Mueller R.-W."/>
            <person name="Bruemmer F."/>
            <person name="Labrenz M."/>
            <person name="Spormann A.M."/>
            <person name="Op den Camp H."/>
            <person name="Overmann J."/>
            <person name="Amann R."/>
            <person name="Jetten M.S.M."/>
            <person name="Mascher T."/>
            <person name="Medema M.H."/>
            <person name="Devos D.P."/>
            <person name="Kaster A.-K."/>
            <person name="Ovreas L."/>
            <person name="Rohde M."/>
            <person name="Galperin M.Y."/>
            <person name="Jogler C."/>
        </authorList>
    </citation>
    <scope>NUCLEOTIDE SEQUENCE [LARGE SCALE GENOMIC DNA]</scope>
    <source>
        <strain evidence="2 3">EC9</strain>
    </source>
</reference>